<evidence type="ECO:0000313" key="3">
    <source>
        <dbReference type="Proteomes" id="UP001585018"/>
    </source>
</evidence>
<sequence>MTPLDALDAVAADVRDHTVTLDGTGLFTAMRHIDLLCHLTARMAADAEYQLAPNIADLPPATTLAASTGQLGQAIAHYTQALAPLVALTATKHDTLGQRLDALRHHSSLRIHLQGAGRALAAARTALEVQQPRPSASPPATAPQHGVTVRRRA</sequence>
<reference evidence="2 3" key="1">
    <citation type="submission" date="2024-01" db="EMBL/GenBank/DDBJ databases">
        <title>Genome mining of biosynthetic gene clusters to explore secondary metabolites of Streptomyces sp.</title>
        <authorList>
            <person name="Baig A."/>
            <person name="Ajitkumar Shintre N."/>
            <person name="Kumar H."/>
            <person name="Anbarasu A."/>
            <person name="Ramaiah S."/>
        </authorList>
    </citation>
    <scope>NUCLEOTIDE SEQUENCE [LARGE SCALE GENOMIC DNA]</scope>
    <source>
        <strain evidence="2 3">A03</strain>
    </source>
</reference>
<protein>
    <submittedName>
        <fullName evidence="2">Uncharacterized protein</fullName>
    </submittedName>
</protein>
<dbReference type="Proteomes" id="UP001585018">
    <property type="component" value="Unassembled WGS sequence"/>
</dbReference>
<dbReference type="RefSeq" id="WP_376718630.1">
    <property type="nucleotide sequence ID" value="NZ_JAYMRR010000004.1"/>
</dbReference>
<gene>
    <name evidence="2" type="ORF">VSS30_10050</name>
</gene>
<evidence type="ECO:0000313" key="2">
    <source>
        <dbReference type="EMBL" id="MFB8749140.1"/>
    </source>
</evidence>
<accession>A0ABV5D9G3</accession>
<evidence type="ECO:0000256" key="1">
    <source>
        <dbReference type="SAM" id="MobiDB-lite"/>
    </source>
</evidence>
<name>A0ABV5D9G3_9ACTN</name>
<keyword evidence="3" id="KW-1185">Reference proteome</keyword>
<organism evidence="2 3">
    <name type="scientific">Streptomyces parvulus</name>
    <dbReference type="NCBI Taxonomy" id="146923"/>
    <lineage>
        <taxon>Bacteria</taxon>
        <taxon>Bacillati</taxon>
        <taxon>Actinomycetota</taxon>
        <taxon>Actinomycetes</taxon>
        <taxon>Kitasatosporales</taxon>
        <taxon>Streptomycetaceae</taxon>
        <taxon>Streptomyces</taxon>
    </lineage>
</organism>
<feature type="region of interest" description="Disordered" evidence="1">
    <location>
        <begin position="129"/>
        <end position="153"/>
    </location>
</feature>
<proteinExistence type="predicted"/>
<comment type="caution">
    <text evidence="2">The sequence shown here is derived from an EMBL/GenBank/DDBJ whole genome shotgun (WGS) entry which is preliminary data.</text>
</comment>
<dbReference type="EMBL" id="JAYMRR010000004">
    <property type="protein sequence ID" value="MFB8749140.1"/>
    <property type="molecule type" value="Genomic_DNA"/>
</dbReference>